<organism evidence="1">
    <name type="scientific">marine sediment metagenome</name>
    <dbReference type="NCBI Taxonomy" id="412755"/>
    <lineage>
        <taxon>unclassified sequences</taxon>
        <taxon>metagenomes</taxon>
        <taxon>ecological metagenomes</taxon>
    </lineage>
</organism>
<evidence type="ECO:0000313" key="1">
    <source>
        <dbReference type="EMBL" id="GAG14791.1"/>
    </source>
</evidence>
<dbReference type="AlphaFoldDB" id="X0WQ29"/>
<comment type="caution">
    <text evidence="1">The sequence shown here is derived from an EMBL/GenBank/DDBJ whole genome shotgun (WGS) entry which is preliminary data.</text>
</comment>
<dbReference type="EMBL" id="BARS01035027">
    <property type="protein sequence ID" value="GAG14791.1"/>
    <property type="molecule type" value="Genomic_DNA"/>
</dbReference>
<accession>X0WQ29</accession>
<gene>
    <name evidence="1" type="ORF">S01H1_54034</name>
</gene>
<feature type="non-terminal residue" evidence="1">
    <location>
        <position position="88"/>
    </location>
</feature>
<sequence length="88" mass="9956">MVQAKRSMRCLFILCIFVTVCVWATSSVFAQQEKILPRWKWHKGDTFKYQLHGDVVATGGPAERSLVTSTITIRACDDKQALFANTYA</sequence>
<name>X0WQ29_9ZZZZ</name>
<proteinExistence type="predicted"/>
<protein>
    <submittedName>
        <fullName evidence="1">Uncharacterized protein</fullName>
    </submittedName>
</protein>
<reference evidence="1" key="1">
    <citation type="journal article" date="2014" name="Front. Microbiol.">
        <title>High frequency of phylogenetically diverse reductive dehalogenase-homologous genes in deep subseafloor sedimentary metagenomes.</title>
        <authorList>
            <person name="Kawai M."/>
            <person name="Futagami T."/>
            <person name="Toyoda A."/>
            <person name="Takaki Y."/>
            <person name="Nishi S."/>
            <person name="Hori S."/>
            <person name="Arai W."/>
            <person name="Tsubouchi T."/>
            <person name="Morono Y."/>
            <person name="Uchiyama I."/>
            <person name="Ito T."/>
            <person name="Fujiyama A."/>
            <person name="Inagaki F."/>
            <person name="Takami H."/>
        </authorList>
    </citation>
    <scope>NUCLEOTIDE SEQUENCE</scope>
    <source>
        <strain evidence="1">Expedition CK06-06</strain>
    </source>
</reference>